<evidence type="ECO:0000256" key="1">
    <source>
        <dbReference type="ARBA" id="ARBA00022723"/>
    </source>
</evidence>
<dbReference type="Gene3D" id="4.10.240.10">
    <property type="entry name" value="Zn(2)-C6 fungal-type DNA-binding domain"/>
    <property type="match status" value="1"/>
</dbReference>
<keyword evidence="9" id="KW-1185">Reference proteome</keyword>
<keyword evidence="1" id="KW-0479">Metal-binding</keyword>
<comment type="caution">
    <text evidence="8">The sequence shown here is derived from an EMBL/GenBank/DDBJ whole genome shotgun (WGS) entry which is preliminary data.</text>
</comment>
<evidence type="ECO:0000256" key="3">
    <source>
        <dbReference type="ARBA" id="ARBA00023015"/>
    </source>
</evidence>
<dbReference type="OrthoDB" id="4216928at2759"/>
<evidence type="ECO:0000256" key="6">
    <source>
        <dbReference type="SAM" id="MobiDB-lite"/>
    </source>
</evidence>
<dbReference type="InterPro" id="IPR036864">
    <property type="entry name" value="Zn2-C6_fun-type_DNA-bd_sf"/>
</dbReference>
<keyword evidence="4" id="KW-0804">Transcription</keyword>
<dbReference type="InterPro" id="IPR001138">
    <property type="entry name" value="Zn2Cys6_DnaBD"/>
</dbReference>
<dbReference type="HOGENOM" id="CLU_024655_2_0_1"/>
<dbReference type="Pfam" id="PF00172">
    <property type="entry name" value="Zn_clus"/>
    <property type="match status" value="1"/>
</dbReference>
<evidence type="ECO:0000256" key="4">
    <source>
        <dbReference type="ARBA" id="ARBA00023163"/>
    </source>
</evidence>
<feature type="domain" description="Zn(2)-C6 fungal-type" evidence="7">
    <location>
        <begin position="21"/>
        <end position="51"/>
    </location>
</feature>
<dbReference type="GO" id="GO:0000981">
    <property type="term" value="F:DNA-binding transcription factor activity, RNA polymerase II-specific"/>
    <property type="evidence" value="ECO:0007669"/>
    <property type="project" value="InterPro"/>
</dbReference>
<gene>
    <name evidence="8" type="ORF">ACRE_063980</name>
</gene>
<feature type="region of interest" description="Disordered" evidence="6">
    <location>
        <begin position="53"/>
        <end position="74"/>
    </location>
</feature>
<keyword evidence="5" id="KW-0539">Nucleus</keyword>
<dbReference type="SMART" id="SM00066">
    <property type="entry name" value="GAL4"/>
    <property type="match status" value="1"/>
</dbReference>
<keyword evidence="3" id="KW-0805">Transcription regulation</keyword>
<evidence type="ECO:0000256" key="5">
    <source>
        <dbReference type="ARBA" id="ARBA00023242"/>
    </source>
</evidence>
<name>A0A086T0H7_HAPC1</name>
<dbReference type="STRING" id="857340.A0A086T0H7"/>
<dbReference type="PROSITE" id="PS50048">
    <property type="entry name" value="ZN2_CY6_FUNGAL_2"/>
    <property type="match status" value="1"/>
</dbReference>
<dbReference type="PANTHER" id="PTHR47660:SF2">
    <property type="entry name" value="TRANSCRIPTION FACTOR WITH C2H2 AND ZN(2)-CYS(6) DNA BINDING DOMAIN (EUROFUNG)"/>
    <property type="match status" value="1"/>
</dbReference>
<dbReference type="Proteomes" id="UP000029964">
    <property type="component" value="Unassembled WGS sequence"/>
</dbReference>
<reference evidence="9" key="1">
    <citation type="journal article" date="2014" name="Genome Announc.">
        <title>Genome sequence and annotation of Acremonium chrysogenum, producer of the beta-lactam antibiotic cephalosporin C.</title>
        <authorList>
            <person name="Terfehr D."/>
            <person name="Dahlmann T.A."/>
            <person name="Specht T."/>
            <person name="Zadra I."/>
            <person name="Kuernsteiner H."/>
            <person name="Kueck U."/>
        </authorList>
    </citation>
    <scope>NUCLEOTIDE SEQUENCE [LARGE SCALE GENOMIC DNA]</scope>
    <source>
        <strain evidence="9">ATCC 11550 / CBS 779.69 / DSM 880 / IAM 14645 / JCM 23072 / IMI 49137</strain>
    </source>
</reference>
<keyword evidence="2" id="KW-0862">Zinc</keyword>
<proteinExistence type="predicted"/>
<accession>A0A086T0H7</accession>
<evidence type="ECO:0000313" key="9">
    <source>
        <dbReference type="Proteomes" id="UP000029964"/>
    </source>
</evidence>
<feature type="region of interest" description="Disordered" evidence="6">
    <location>
        <begin position="1"/>
        <end position="20"/>
    </location>
</feature>
<dbReference type="EMBL" id="JPKY01000083">
    <property type="protein sequence ID" value="KFH42859.1"/>
    <property type="molecule type" value="Genomic_DNA"/>
</dbReference>
<evidence type="ECO:0000313" key="8">
    <source>
        <dbReference type="EMBL" id="KFH42859.1"/>
    </source>
</evidence>
<sequence>MASAVSPTSRERHNPPPRQKSCAACIKAKRRCDAGFPSCMRCEQRGIPCELPNRRARRGPQRDVVPSSSSSSISSMATNMVRSVPNMLSFSATSGTPDPLGISSCAALGDNLFTSLDPTFPDFSITGLAPAPADSQFGVSTDELDEPPRELIHQPSALAAPTTAAPFAATPEVIVKRLRYAVDQIRGVPSMMVLENQTPWSHPKLYEDNMPRCMQDAYACCALYMAKNRVNAPIILRTINARVAELASGPEPTTPLESLARTQALLLYHIIRIFDGDIAARADAERTQSALEDSAMALLNGANFDFAAQHPDAELPLFPLGPTRNFWHDWIYKESARRTLLFTLFLLQMYRVLSGQPTAPCDGCLGAYNSFTFSAPLWHARSAVEFTRAWEETRHLVVINGALDKVFNEARAHHADMFGKILLTSLIGVDEAEGWFASRGGCLWGGVSGP</sequence>
<evidence type="ECO:0000259" key="7">
    <source>
        <dbReference type="PROSITE" id="PS50048"/>
    </source>
</evidence>
<dbReference type="SUPFAM" id="SSF57701">
    <property type="entry name" value="Zn2/Cys6 DNA-binding domain"/>
    <property type="match status" value="1"/>
</dbReference>
<organism evidence="8 9">
    <name type="scientific">Hapsidospora chrysogenum (strain ATCC 11550 / CBS 779.69 / DSM 880 / IAM 14645 / JCM 23072 / IMI 49137)</name>
    <name type="common">Acremonium chrysogenum</name>
    <dbReference type="NCBI Taxonomy" id="857340"/>
    <lineage>
        <taxon>Eukaryota</taxon>
        <taxon>Fungi</taxon>
        <taxon>Dikarya</taxon>
        <taxon>Ascomycota</taxon>
        <taxon>Pezizomycotina</taxon>
        <taxon>Sordariomycetes</taxon>
        <taxon>Hypocreomycetidae</taxon>
        <taxon>Hypocreales</taxon>
        <taxon>Bionectriaceae</taxon>
        <taxon>Hapsidospora</taxon>
    </lineage>
</organism>
<dbReference type="AlphaFoldDB" id="A0A086T0H7"/>
<evidence type="ECO:0000256" key="2">
    <source>
        <dbReference type="ARBA" id="ARBA00022833"/>
    </source>
</evidence>
<dbReference type="CDD" id="cd00067">
    <property type="entry name" value="GAL4"/>
    <property type="match status" value="1"/>
</dbReference>
<protein>
    <recommendedName>
        <fullName evidence="7">Zn(2)-C6 fungal-type domain-containing protein</fullName>
    </recommendedName>
</protein>
<dbReference type="PANTHER" id="PTHR47660">
    <property type="entry name" value="TRANSCRIPTION FACTOR WITH C2H2 AND ZN(2)-CYS(6) DNA BINDING DOMAIN (EUROFUNG)-RELATED-RELATED"/>
    <property type="match status" value="1"/>
</dbReference>
<dbReference type="GO" id="GO:0008270">
    <property type="term" value="F:zinc ion binding"/>
    <property type="evidence" value="ECO:0007669"/>
    <property type="project" value="InterPro"/>
</dbReference>